<keyword evidence="1" id="KW-0328">Glycosyltransferase</keyword>
<dbReference type="PANTHER" id="PTHR22916:SF51">
    <property type="entry name" value="GLYCOSYLTRANSFERASE EPSH-RELATED"/>
    <property type="match status" value="1"/>
</dbReference>
<evidence type="ECO:0000256" key="1">
    <source>
        <dbReference type="ARBA" id="ARBA00022676"/>
    </source>
</evidence>
<name>A0A7W8C5G6_9BACT</name>
<keyword evidence="2 4" id="KW-0808">Transferase</keyword>
<dbReference type="PANTHER" id="PTHR22916">
    <property type="entry name" value="GLYCOSYLTRANSFERASE"/>
    <property type="match status" value="1"/>
</dbReference>
<dbReference type="Pfam" id="PF00535">
    <property type="entry name" value="Glycos_transf_2"/>
    <property type="match status" value="1"/>
</dbReference>
<protein>
    <submittedName>
        <fullName evidence="4">Glycosyltransferase involved in cell wall biosynthesis</fullName>
    </submittedName>
</protein>
<dbReference type="Proteomes" id="UP000539075">
    <property type="component" value="Unassembled WGS sequence"/>
</dbReference>
<organism evidence="4 5">
    <name type="scientific">Desulfovibrio intestinalis</name>
    <dbReference type="NCBI Taxonomy" id="58621"/>
    <lineage>
        <taxon>Bacteria</taxon>
        <taxon>Pseudomonadati</taxon>
        <taxon>Thermodesulfobacteriota</taxon>
        <taxon>Desulfovibrionia</taxon>
        <taxon>Desulfovibrionales</taxon>
        <taxon>Desulfovibrionaceae</taxon>
        <taxon>Desulfovibrio</taxon>
    </lineage>
</organism>
<evidence type="ECO:0000313" key="4">
    <source>
        <dbReference type="EMBL" id="MBB5144689.1"/>
    </source>
</evidence>
<proteinExistence type="predicted"/>
<dbReference type="GO" id="GO:0016758">
    <property type="term" value="F:hexosyltransferase activity"/>
    <property type="evidence" value="ECO:0007669"/>
    <property type="project" value="UniProtKB-ARBA"/>
</dbReference>
<evidence type="ECO:0000256" key="2">
    <source>
        <dbReference type="ARBA" id="ARBA00022679"/>
    </source>
</evidence>
<dbReference type="AlphaFoldDB" id="A0A7W8C5G6"/>
<sequence length="299" mass="34026">MMTVHESVPLFSVIVPVYNAAGWITPCVTGLMEQNTPPGEIILVDDASSDETYELCSAWHHRFPSLVQVFRLPKNLGPGAARNTGIAASKGRYVAFVDVDDQLCPQMFEQLLQRIGERQADVAICGITVTDRIKNKIVLPPKEESPEALLEQKILLYSVFNKIYKRSFLVDNGLSFTNCRIGEDMAFSVKLFSLHPIIGCVPEPLYTYIRKDISLSTNLEQRKEIFLALDDLKRFLDCHNLSKQKATLYRKLCFLHGVYYPSRLFLTALLRNTHSVKQLIFSIVGYTRMALYFIKRNIL</sequence>
<evidence type="ECO:0000313" key="5">
    <source>
        <dbReference type="Proteomes" id="UP000539075"/>
    </source>
</evidence>
<accession>A0A7W8C5G6</accession>
<reference evidence="4 5" key="1">
    <citation type="submission" date="2020-08" db="EMBL/GenBank/DDBJ databases">
        <title>Genomic Encyclopedia of Type Strains, Phase IV (KMG-IV): sequencing the most valuable type-strain genomes for metagenomic binning, comparative biology and taxonomic classification.</title>
        <authorList>
            <person name="Goeker M."/>
        </authorList>
    </citation>
    <scope>NUCLEOTIDE SEQUENCE [LARGE SCALE GENOMIC DNA]</scope>
    <source>
        <strain evidence="4 5">DSM 11275</strain>
    </source>
</reference>
<dbReference type="InterPro" id="IPR001173">
    <property type="entry name" value="Glyco_trans_2-like"/>
</dbReference>
<comment type="caution">
    <text evidence="4">The sequence shown here is derived from an EMBL/GenBank/DDBJ whole genome shotgun (WGS) entry which is preliminary data.</text>
</comment>
<dbReference type="CDD" id="cd00761">
    <property type="entry name" value="Glyco_tranf_GTA_type"/>
    <property type="match status" value="1"/>
</dbReference>
<dbReference type="RefSeq" id="WP_183722203.1">
    <property type="nucleotide sequence ID" value="NZ_JACHGO010000010.1"/>
</dbReference>
<dbReference type="EMBL" id="JACHGO010000010">
    <property type="protein sequence ID" value="MBB5144689.1"/>
    <property type="molecule type" value="Genomic_DNA"/>
</dbReference>
<dbReference type="InterPro" id="IPR029044">
    <property type="entry name" value="Nucleotide-diphossugar_trans"/>
</dbReference>
<evidence type="ECO:0000259" key="3">
    <source>
        <dbReference type="Pfam" id="PF00535"/>
    </source>
</evidence>
<dbReference type="SUPFAM" id="SSF53448">
    <property type="entry name" value="Nucleotide-diphospho-sugar transferases"/>
    <property type="match status" value="1"/>
</dbReference>
<gene>
    <name evidence="4" type="ORF">HNQ38_002807</name>
</gene>
<keyword evidence="5" id="KW-1185">Reference proteome</keyword>
<dbReference type="Gene3D" id="3.90.550.10">
    <property type="entry name" value="Spore Coat Polysaccharide Biosynthesis Protein SpsA, Chain A"/>
    <property type="match status" value="1"/>
</dbReference>
<feature type="domain" description="Glycosyltransferase 2-like" evidence="3">
    <location>
        <begin position="12"/>
        <end position="167"/>
    </location>
</feature>